<proteinExistence type="predicted"/>
<dbReference type="PRINTS" id="PR00813">
    <property type="entry name" value="BCTERIALGSPG"/>
</dbReference>
<reference evidence="5 6" key="1">
    <citation type="submission" date="2019-03" db="EMBL/GenBank/DDBJ databases">
        <title>Metabolic potential of uncultured bacteria and archaea associated with petroleum seepage in deep-sea sediments.</title>
        <authorList>
            <person name="Dong X."/>
            <person name="Hubert C."/>
        </authorList>
    </citation>
    <scope>NUCLEOTIDE SEQUENCE [LARGE SCALE GENOMIC DNA]</scope>
    <source>
        <strain evidence="5">E29_bin52</strain>
    </source>
</reference>
<keyword evidence="1" id="KW-0488">Methylation</keyword>
<dbReference type="PANTHER" id="PTHR30093">
    <property type="entry name" value="GENERAL SECRETION PATHWAY PROTEIN G"/>
    <property type="match status" value="1"/>
</dbReference>
<evidence type="ECO:0000259" key="4">
    <source>
        <dbReference type="Pfam" id="PF08334"/>
    </source>
</evidence>
<name>A0A523W504_UNCAE</name>
<dbReference type="InterPro" id="IPR013545">
    <property type="entry name" value="T2SS_protein-GspG_C"/>
</dbReference>
<dbReference type="Proteomes" id="UP000319130">
    <property type="component" value="Unassembled WGS sequence"/>
</dbReference>
<organism evidence="5 6">
    <name type="scientific">Aerophobetes bacterium</name>
    <dbReference type="NCBI Taxonomy" id="2030807"/>
    <lineage>
        <taxon>Bacteria</taxon>
        <taxon>Candidatus Aerophobota</taxon>
    </lineage>
</organism>
<evidence type="ECO:0000256" key="3">
    <source>
        <dbReference type="SAM" id="Phobius"/>
    </source>
</evidence>
<feature type="domain" description="Type II secretion system protein GspG C-terminal" evidence="4">
    <location>
        <begin position="40"/>
        <end position="175"/>
    </location>
</feature>
<dbReference type="InterPro" id="IPR045584">
    <property type="entry name" value="Pilin-like"/>
</dbReference>
<dbReference type="InterPro" id="IPR000983">
    <property type="entry name" value="Bac_GSPG_pilin"/>
</dbReference>
<protein>
    <recommendedName>
        <fullName evidence="4">Type II secretion system protein GspG C-terminal domain-containing protein</fullName>
    </recommendedName>
</protein>
<sequence length="218" mass="24357">MRWHFLVNRHKDPSRGSFTLIELIIVVAIIITLSSFAVINLLQTTERAKRTSAASFIAALETAISMYKADMGKFPPDDRGSASLREALSPPPLHPLWNNSKWRGPYMEFKQVQVTREGKLRDPWSKGPDDEVHIYIYRANLDLDPSTPPPFHNRSSYDIYTPGSDARTGTSGYHGDESADGNLCQNGEDDDKDGFVDELNPSGQGAANGYLEDDINNW</sequence>
<dbReference type="Pfam" id="PF08334">
    <property type="entry name" value="T2SSG"/>
    <property type="match status" value="1"/>
</dbReference>
<accession>A0A523W504</accession>
<dbReference type="Gene3D" id="3.30.700.10">
    <property type="entry name" value="Glycoprotein, Type 4 Pilin"/>
    <property type="match status" value="1"/>
</dbReference>
<evidence type="ECO:0000313" key="6">
    <source>
        <dbReference type="Proteomes" id="UP000319130"/>
    </source>
</evidence>
<keyword evidence="3" id="KW-1133">Transmembrane helix</keyword>
<dbReference type="GO" id="GO:0015627">
    <property type="term" value="C:type II protein secretion system complex"/>
    <property type="evidence" value="ECO:0007669"/>
    <property type="project" value="InterPro"/>
</dbReference>
<evidence type="ECO:0000313" key="5">
    <source>
        <dbReference type="EMBL" id="TET62085.1"/>
    </source>
</evidence>
<comment type="caution">
    <text evidence="5">The sequence shown here is derived from an EMBL/GenBank/DDBJ whole genome shotgun (WGS) entry which is preliminary data.</text>
</comment>
<evidence type="ECO:0000256" key="1">
    <source>
        <dbReference type="ARBA" id="ARBA00022481"/>
    </source>
</evidence>
<dbReference type="EMBL" id="SOIZ01000207">
    <property type="protein sequence ID" value="TET62085.1"/>
    <property type="molecule type" value="Genomic_DNA"/>
</dbReference>
<gene>
    <name evidence="5" type="ORF">E3J48_04835</name>
</gene>
<dbReference type="SUPFAM" id="SSF54523">
    <property type="entry name" value="Pili subunits"/>
    <property type="match status" value="1"/>
</dbReference>
<feature type="region of interest" description="Disordered" evidence="2">
    <location>
        <begin position="145"/>
        <end position="218"/>
    </location>
</feature>
<keyword evidence="3" id="KW-0472">Membrane</keyword>
<dbReference type="AlphaFoldDB" id="A0A523W504"/>
<keyword evidence="3" id="KW-0812">Transmembrane</keyword>
<dbReference type="GO" id="GO:0015628">
    <property type="term" value="P:protein secretion by the type II secretion system"/>
    <property type="evidence" value="ECO:0007669"/>
    <property type="project" value="InterPro"/>
</dbReference>
<feature type="transmembrane region" description="Helical" evidence="3">
    <location>
        <begin position="20"/>
        <end position="42"/>
    </location>
</feature>
<evidence type="ECO:0000256" key="2">
    <source>
        <dbReference type="SAM" id="MobiDB-lite"/>
    </source>
</evidence>